<organism evidence="2 3">
    <name type="scientific">Rhodopseudomonas pentothenatexigens</name>
    <dbReference type="NCBI Taxonomy" id="999699"/>
    <lineage>
        <taxon>Bacteria</taxon>
        <taxon>Pseudomonadati</taxon>
        <taxon>Pseudomonadota</taxon>
        <taxon>Alphaproteobacteria</taxon>
        <taxon>Hyphomicrobiales</taxon>
        <taxon>Nitrobacteraceae</taxon>
        <taxon>Rhodopseudomonas</taxon>
    </lineage>
</organism>
<accession>A0A336JYU9</accession>
<reference evidence="2 3" key="1">
    <citation type="submission" date="2017-08" db="EMBL/GenBank/DDBJ databases">
        <authorList>
            <person name="de Groot N.N."/>
        </authorList>
    </citation>
    <scope>NUCLEOTIDE SEQUENCE [LARGE SCALE GENOMIC DNA]</scope>
    <source>
        <strain evidence="2 3">JA575</strain>
    </source>
</reference>
<keyword evidence="4" id="KW-1185">Reference proteome</keyword>
<dbReference type="RefSeq" id="WP_114360857.1">
    <property type="nucleotide sequence ID" value="NZ_QRDT01000040.1"/>
</dbReference>
<sequence>MSDSEIVKIAKAEVERLKAKLASNPDYQKLLAAQQIIGLYGWDDLAAAPAVQAPQHIGGAPVQVKSMALRDPSIQTKTAQIERVSVSFLKEIGRRATSGELLTAVKRAGVDIGGKEPNKALSAYLSGFKTLNNVREHGGYGLLEWGDGPGPNQKEIFG</sequence>
<dbReference type="EMBL" id="QRDT01000040">
    <property type="protein sequence ID" value="RED22761.1"/>
    <property type="molecule type" value="Genomic_DNA"/>
</dbReference>
<reference evidence="1 4" key="2">
    <citation type="submission" date="2018-07" db="EMBL/GenBank/DDBJ databases">
        <title>Genomic Encyclopedia of Archaeal and Bacterial Type Strains, Phase II (KMG-II): from individual species to whole genera.</title>
        <authorList>
            <person name="Goeker M."/>
        </authorList>
    </citation>
    <scope>NUCLEOTIDE SEQUENCE [LARGE SCALE GENOMIC DNA]</scope>
    <source>
        <strain evidence="1 4">JA575</strain>
    </source>
</reference>
<evidence type="ECO:0000313" key="1">
    <source>
        <dbReference type="EMBL" id="RED22761.1"/>
    </source>
</evidence>
<evidence type="ECO:0000313" key="4">
    <source>
        <dbReference type="Proteomes" id="UP000256343"/>
    </source>
</evidence>
<dbReference type="Proteomes" id="UP000252631">
    <property type="component" value="Unassembled WGS sequence"/>
</dbReference>
<gene>
    <name evidence="1" type="ORF">BJ125_1402</name>
    <name evidence="2" type="ORF">SAMN05892882_1402</name>
</gene>
<proteinExistence type="predicted"/>
<evidence type="ECO:0000313" key="3">
    <source>
        <dbReference type="Proteomes" id="UP000252631"/>
    </source>
</evidence>
<evidence type="ECO:0000313" key="2">
    <source>
        <dbReference type="EMBL" id="SSW93479.1"/>
    </source>
</evidence>
<dbReference type="AlphaFoldDB" id="A0A336JYU9"/>
<dbReference type="EMBL" id="UFQQ01000040">
    <property type="protein sequence ID" value="SSW93479.1"/>
    <property type="molecule type" value="Genomic_DNA"/>
</dbReference>
<dbReference type="Proteomes" id="UP000256343">
    <property type="component" value="Unassembled WGS sequence"/>
</dbReference>
<name>A0A336JYU9_9BRAD</name>
<protein>
    <submittedName>
        <fullName evidence="2">Uncharacterized protein</fullName>
    </submittedName>
</protein>